<reference evidence="1 2" key="1">
    <citation type="submission" date="2018-03" db="EMBL/GenBank/DDBJ databases">
        <title>Diversity of phytobeneficial traits revealed by whole-genome analysis of worldwide-isolated phenazine-producing Pseudomonas spp.</title>
        <authorList>
            <person name="Biessy A."/>
            <person name="Novinscak A."/>
            <person name="Blom J."/>
            <person name="Leger G."/>
            <person name="Thomashow L.S."/>
            <person name="Cazorla F.M."/>
            <person name="Josic D."/>
            <person name="Filion M."/>
        </authorList>
    </citation>
    <scope>NUCLEOTIDE SEQUENCE [LARGE SCALE GENOMIC DNA]</scope>
    <source>
        <strain evidence="1 2">30B</strain>
    </source>
</reference>
<proteinExistence type="predicted"/>
<gene>
    <name evidence="1" type="ORF">C4K03_4690</name>
</gene>
<protein>
    <submittedName>
        <fullName evidence="1">Uncharacterized protein</fullName>
    </submittedName>
</protein>
<organism evidence="1 2">
    <name type="scientific">Pseudomonas synxantha</name>
    <dbReference type="NCBI Taxonomy" id="47883"/>
    <lineage>
        <taxon>Bacteria</taxon>
        <taxon>Pseudomonadati</taxon>
        <taxon>Pseudomonadota</taxon>
        <taxon>Gammaproteobacteria</taxon>
        <taxon>Pseudomonadales</taxon>
        <taxon>Pseudomonadaceae</taxon>
        <taxon>Pseudomonas</taxon>
    </lineage>
</organism>
<name>A0A3G7UE31_9PSED</name>
<evidence type="ECO:0000313" key="1">
    <source>
        <dbReference type="EMBL" id="AZE56828.1"/>
    </source>
</evidence>
<dbReference type="EMBL" id="CP027754">
    <property type="protein sequence ID" value="AZE56828.1"/>
    <property type="molecule type" value="Genomic_DNA"/>
</dbReference>
<evidence type="ECO:0000313" key="2">
    <source>
        <dbReference type="Proteomes" id="UP000268696"/>
    </source>
</evidence>
<sequence>MKLSQGRGPYCFIVCIYSGMLLVEKRYSCFYIFARLERVFLWRKVNKT</sequence>
<accession>A0A3G7UE31</accession>
<dbReference type="Proteomes" id="UP000268696">
    <property type="component" value="Chromosome"/>
</dbReference>
<dbReference type="AlphaFoldDB" id="A0A3G7UE31"/>